<evidence type="ECO:0000256" key="2">
    <source>
        <dbReference type="SAM" id="MobiDB-lite"/>
    </source>
</evidence>
<keyword evidence="5" id="KW-1185">Reference proteome</keyword>
<organism evidence="4 5">
    <name type="scientific">Lasius platythorax</name>
    <dbReference type="NCBI Taxonomy" id="488582"/>
    <lineage>
        <taxon>Eukaryota</taxon>
        <taxon>Metazoa</taxon>
        <taxon>Ecdysozoa</taxon>
        <taxon>Arthropoda</taxon>
        <taxon>Hexapoda</taxon>
        <taxon>Insecta</taxon>
        <taxon>Pterygota</taxon>
        <taxon>Neoptera</taxon>
        <taxon>Endopterygota</taxon>
        <taxon>Hymenoptera</taxon>
        <taxon>Apocrita</taxon>
        <taxon>Aculeata</taxon>
        <taxon>Formicoidea</taxon>
        <taxon>Formicidae</taxon>
        <taxon>Formicinae</taxon>
        <taxon>Lasius</taxon>
        <taxon>Lasius</taxon>
    </lineage>
</organism>
<keyword evidence="1" id="KW-0479">Metal-binding</keyword>
<evidence type="ECO:0000313" key="4">
    <source>
        <dbReference type="EMBL" id="CAL1680300.1"/>
    </source>
</evidence>
<feature type="region of interest" description="Disordered" evidence="2">
    <location>
        <begin position="154"/>
        <end position="180"/>
    </location>
</feature>
<protein>
    <recommendedName>
        <fullName evidence="3">C2H2-type domain-containing protein</fullName>
    </recommendedName>
</protein>
<evidence type="ECO:0000313" key="5">
    <source>
        <dbReference type="Proteomes" id="UP001497644"/>
    </source>
</evidence>
<dbReference type="PROSITE" id="PS00028">
    <property type="entry name" value="ZINC_FINGER_C2H2_1"/>
    <property type="match status" value="1"/>
</dbReference>
<dbReference type="Proteomes" id="UP001497644">
    <property type="component" value="Chromosome 2"/>
</dbReference>
<evidence type="ECO:0000256" key="1">
    <source>
        <dbReference type="PROSITE-ProRule" id="PRU00042"/>
    </source>
</evidence>
<dbReference type="EMBL" id="OZ034825">
    <property type="protein sequence ID" value="CAL1680300.1"/>
    <property type="molecule type" value="Genomic_DNA"/>
</dbReference>
<accession>A0AAV2NKS1</accession>
<sequence length="265" mass="30634">MSSRKNIRSQSQSRLTVKKSNKVAAIVRIKIEDKTLFRCVICGNAYPRRFNAERHYKRFHEITQARRCCDETFYTKCDYYDHKENVHDERKRYGRRWKEGTQSSDSSIECNIVAINEPGDCALDVISHAQNNTKIQTSFPIEITKERTFKKCADTNSAHHAQDNAENLESNNKEKSNNNMRQSIESQKICIYRLKLENSTSQNSAPLRSIENFTENSLNKPLRKNTLQNVVKVSSSADKENVIIYDYTTTSISGLMQLLTDTIDF</sequence>
<gene>
    <name evidence="4" type="ORF">LPLAT_LOCUS6351</name>
</gene>
<proteinExistence type="predicted"/>
<dbReference type="AlphaFoldDB" id="A0AAV2NKS1"/>
<name>A0AAV2NKS1_9HYME</name>
<dbReference type="GO" id="GO:0008270">
    <property type="term" value="F:zinc ion binding"/>
    <property type="evidence" value="ECO:0007669"/>
    <property type="project" value="UniProtKB-KW"/>
</dbReference>
<evidence type="ECO:0000259" key="3">
    <source>
        <dbReference type="PROSITE" id="PS50157"/>
    </source>
</evidence>
<dbReference type="InterPro" id="IPR013087">
    <property type="entry name" value="Znf_C2H2_type"/>
</dbReference>
<dbReference type="PROSITE" id="PS50157">
    <property type="entry name" value="ZINC_FINGER_C2H2_2"/>
    <property type="match status" value="1"/>
</dbReference>
<keyword evidence="1" id="KW-0863">Zinc-finger</keyword>
<feature type="domain" description="C2H2-type" evidence="3">
    <location>
        <begin position="37"/>
        <end position="65"/>
    </location>
</feature>
<keyword evidence="1" id="KW-0862">Zinc</keyword>
<reference evidence="4" key="1">
    <citation type="submission" date="2024-04" db="EMBL/GenBank/DDBJ databases">
        <authorList>
            <consortium name="Molecular Ecology Group"/>
        </authorList>
    </citation>
    <scope>NUCLEOTIDE SEQUENCE</scope>
</reference>